<keyword evidence="2" id="KW-1185">Reference proteome</keyword>
<accession>A0A254TFS2</accession>
<dbReference type="Gene3D" id="3.40.50.300">
    <property type="entry name" value="P-loop containing nucleotide triphosphate hydrolases"/>
    <property type="match status" value="1"/>
</dbReference>
<evidence type="ECO:0000313" key="2">
    <source>
        <dbReference type="Proteomes" id="UP000197535"/>
    </source>
</evidence>
<protein>
    <submittedName>
        <fullName evidence="1">Aldolase</fullName>
    </submittedName>
</protein>
<reference evidence="1 2" key="1">
    <citation type="submission" date="2016-02" db="EMBL/GenBank/DDBJ databases">
        <authorList>
            <person name="Wen L."/>
            <person name="He K."/>
            <person name="Yang H."/>
        </authorList>
    </citation>
    <scope>NUCLEOTIDE SEQUENCE [LARGE SCALE GENOMIC DNA]</scope>
    <source>
        <strain evidence="1 2">TSA40</strain>
    </source>
</reference>
<dbReference type="SUPFAM" id="SSF53795">
    <property type="entry name" value="PEP carboxykinase-like"/>
    <property type="match status" value="1"/>
</dbReference>
<evidence type="ECO:0000313" key="1">
    <source>
        <dbReference type="EMBL" id="OWW21017.1"/>
    </source>
</evidence>
<dbReference type="InterPro" id="IPR027417">
    <property type="entry name" value="P-loop_NTPase"/>
</dbReference>
<dbReference type="InterPro" id="IPR027600">
    <property type="entry name" value="HprK-rel_A"/>
</dbReference>
<gene>
    <name evidence="1" type="ORF">AYR66_17590</name>
</gene>
<dbReference type="AlphaFoldDB" id="A0A254TFS2"/>
<sequence length="306" mass="33733">MTLSSLSPTELQLRMEGPGLYLRTGAFVTHVRSAIRSVAAGIGLLYADYPLAEEDFADFHVSLDRPANLRRWYRPQVLFHFDGKSPFKPLPLEQAFPMFEWGLNWCVSAHVYRYLIIHAAVVERGGRAAVLPAPPGSGKSTLCAALVSRGWRLLSDELTLIGIDDGKIHPLPRPVSLKNASIDIIKAYVPGSVFSPTVMDTTKGSVAHMKPTADSVRRVHEKARPGWVIFPQYQPDAAPELLDLPRSRALLRVAENAFNFNALGTRGFEVLADTIDASLCFEFTYSRLDDAVAVFDSLEAEARAAL</sequence>
<comment type="caution">
    <text evidence="1">The sequence shown here is derived from an EMBL/GenBank/DDBJ whole genome shotgun (WGS) entry which is preliminary data.</text>
</comment>
<name>A0A254TFS2_9BURK</name>
<dbReference type="EMBL" id="LSTO01000001">
    <property type="protein sequence ID" value="OWW21017.1"/>
    <property type="molecule type" value="Genomic_DNA"/>
</dbReference>
<dbReference type="NCBIfam" id="TIGR04352">
    <property type="entry name" value="HprK_rel_A"/>
    <property type="match status" value="1"/>
</dbReference>
<proteinExistence type="predicted"/>
<organism evidence="1 2">
    <name type="scientific">Noviherbaspirillum denitrificans</name>
    <dbReference type="NCBI Taxonomy" id="1968433"/>
    <lineage>
        <taxon>Bacteria</taxon>
        <taxon>Pseudomonadati</taxon>
        <taxon>Pseudomonadota</taxon>
        <taxon>Betaproteobacteria</taxon>
        <taxon>Burkholderiales</taxon>
        <taxon>Oxalobacteraceae</taxon>
        <taxon>Noviherbaspirillum</taxon>
    </lineage>
</organism>
<dbReference type="Proteomes" id="UP000197535">
    <property type="component" value="Unassembled WGS sequence"/>
</dbReference>